<protein>
    <submittedName>
        <fullName evidence="2">Nucleoside-diphosphate-sugar epimerase</fullName>
    </submittedName>
</protein>
<dbReference type="RefSeq" id="WP_204418359.1">
    <property type="nucleotide sequence ID" value="NZ_JAFBED010000008.1"/>
</dbReference>
<dbReference type="Gene3D" id="3.40.50.720">
    <property type="entry name" value="NAD(P)-binding Rossmann-like Domain"/>
    <property type="match status" value="1"/>
</dbReference>
<keyword evidence="3" id="KW-1185">Reference proteome</keyword>
<proteinExistence type="predicted"/>
<organism evidence="2 3">
    <name type="scientific">Sutcliffiella tianshenii</name>
    <dbReference type="NCBI Taxonomy" id="1463404"/>
    <lineage>
        <taxon>Bacteria</taxon>
        <taxon>Bacillati</taxon>
        <taxon>Bacillota</taxon>
        <taxon>Bacilli</taxon>
        <taxon>Bacillales</taxon>
        <taxon>Bacillaceae</taxon>
        <taxon>Sutcliffiella</taxon>
    </lineage>
</organism>
<comment type="caution">
    <text evidence="2">The sequence shown here is derived from an EMBL/GenBank/DDBJ whole genome shotgun (WGS) entry which is preliminary data.</text>
</comment>
<dbReference type="Proteomes" id="UP000737402">
    <property type="component" value="Unassembled WGS sequence"/>
</dbReference>
<dbReference type="EMBL" id="JAFBED010000008">
    <property type="protein sequence ID" value="MBM7621587.1"/>
    <property type="molecule type" value="Genomic_DNA"/>
</dbReference>
<evidence type="ECO:0000313" key="2">
    <source>
        <dbReference type="EMBL" id="MBM7621587.1"/>
    </source>
</evidence>
<gene>
    <name evidence="2" type="ORF">JOC95_003476</name>
</gene>
<accession>A0ABS2P4N5</accession>
<dbReference type="SUPFAM" id="SSF51735">
    <property type="entry name" value="NAD(P)-binding Rossmann-fold domains"/>
    <property type="match status" value="1"/>
</dbReference>
<dbReference type="InterPro" id="IPR051783">
    <property type="entry name" value="NAD(P)-dependent_oxidoreduct"/>
</dbReference>
<dbReference type="Pfam" id="PF13460">
    <property type="entry name" value="NAD_binding_10"/>
    <property type="match status" value="1"/>
</dbReference>
<dbReference type="InterPro" id="IPR016040">
    <property type="entry name" value="NAD(P)-bd_dom"/>
</dbReference>
<evidence type="ECO:0000259" key="1">
    <source>
        <dbReference type="Pfam" id="PF13460"/>
    </source>
</evidence>
<name>A0ABS2P4N5_9BACI</name>
<sequence length="313" mass="34767">MRKALVIGASGGMGYAIVKELVCRGIETVAFARDGAKLEGLFGKEELVAIQPGDAENAQQLIEAAEGCDVIFHALNIPYSQWKEKLLPIVKNIIKAAEMTGAKLAVVDNIYAYGKSSAKLLSEDTEKRPHTKKGKIRLEMEQLIFNSDVPAFIAHFPDFYGPNATNTYMHYTLNQIVWKNKAGYVGPKTIAREFLLTTDGAKAMVTLALHPKAYGQNWNIPANRTITGNELELLIKNELGEKKSLYSISKPMFAFFSLFAGKDMREGLEMQYIANEATILSGSKYENEIGPLPRTSYEKGLRETIQYMKNGKD</sequence>
<dbReference type="PANTHER" id="PTHR48079">
    <property type="entry name" value="PROTEIN YEEZ"/>
    <property type="match status" value="1"/>
</dbReference>
<dbReference type="PANTHER" id="PTHR48079:SF6">
    <property type="entry name" value="NAD(P)-BINDING DOMAIN-CONTAINING PROTEIN-RELATED"/>
    <property type="match status" value="1"/>
</dbReference>
<reference evidence="2 3" key="1">
    <citation type="submission" date="2021-01" db="EMBL/GenBank/DDBJ databases">
        <title>Genomic Encyclopedia of Type Strains, Phase IV (KMG-IV): sequencing the most valuable type-strain genomes for metagenomic binning, comparative biology and taxonomic classification.</title>
        <authorList>
            <person name="Goeker M."/>
        </authorList>
    </citation>
    <scope>NUCLEOTIDE SEQUENCE [LARGE SCALE GENOMIC DNA]</scope>
    <source>
        <strain evidence="2 3">DSM 25879</strain>
    </source>
</reference>
<evidence type="ECO:0000313" key="3">
    <source>
        <dbReference type="Proteomes" id="UP000737402"/>
    </source>
</evidence>
<feature type="domain" description="NAD(P)-binding" evidence="1">
    <location>
        <begin position="8"/>
        <end position="151"/>
    </location>
</feature>
<dbReference type="InterPro" id="IPR036291">
    <property type="entry name" value="NAD(P)-bd_dom_sf"/>
</dbReference>